<dbReference type="InterPro" id="IPR013083">
    <property type="entry name" value="Znf_RING/FYVE/PHD"/>
</dbReference>
<feature type="region of interest" description="Disordered" evidence="18">
    <location>
        <begin position="3345"/>
        <end position="3367"/>
    </location>
</feature>
<evidence type="ECO:0000256" key="5">
    <source>
        <dbReference type="ARBA" id="ARBA00022723"/>
    </source>
</evidence>
<feature type="compositionally biased region" description="Basic and acidic residues" evidence="18">
    <location>
        <begin position="2623"/>
        <end position="2637"/>
    </location>
</feature>
<dbReference type="PANTHER" id="PTHR45838:SF4">
    <property type="entry name" value="HISTONE-LYSINE N-METHYLTRANSFERASE TRITHORAX"/>
    <property type="match status" value="1"/>
</dbReference>
<feature type="region of interest" description="Disordered" evidence="18">
    <location>
        <begin position="2889"/>
        <end position="2926"/>
    </location>
</feature>
<dbReference type="InterPro" id="IPR003889">
    <property type="entry name" value="FYrich_C"/>
</dbReference>
<dbReference type="Pfam" id="PF00856">
    <property type="entry name" value="SET"/>
    <property type="match status" value="1"/>
</dbReference>
<feature type="compositionally biased region" description="Basic and acidic residues" evidence="18">
    <location>
        <begin position="2341"/>
        <end position="2351"/>
    </location>
</feature>
<keyword evidence="13" id="KW-0804">Transcription</keyword>
<dbReference type="InterPro" id="IPR046341">
    <property type="entry name" value="SET_dom_sf"/>
</dbReference>
<keyword evidence="2 23" id="KW-0489">Methyltransferase</keyword>
<feature type="domain" description="PHD-type" evidence="19">
    <location>
        <begin position="1231"/>
        <end position="1292"/>
    </location>
</feature>
<dbReference type="GO" id="GO:0003677">
    <property type="term" value="F:DNA binding"/>
    <property type="evidence" value="ECO:0007669"/>
    <property type="project" value="UniProtKB-KW"/>
</dbReference>
<feature type="compositionally biased region" description="Polar residues" evidence="18">
    <location>
        <begin position="2106"/>
        <end position="2125"/>
    </location>
</feature>
<dbReference type="CDD" id="cd19170">
    <property type="entry name" value="SET_KMT2A_2B"/>
    <property type="match status" value="1"/>
</dbReference>
<dbReference type="GO" id="GO:0006281">
    <property type="term" value="P:DNA repair"/>
    <property type="evidence" value="ECO:0007669"/>
    <property type="project" value="InterPro"/>
</dbReference>
<evidence type="ECO:0000256" key="2">
    <source>
        <dbReference type="ARBA" id="ARBA00022603"/>
    </source>
</evidence>
<evidence type="ECO:0000256" key="9">
    <source>
        <dbReference type="ARBA" id="ARBA00022853"/>
    </source>
</evidence>
<feature type="domain" description="PHD-type" evidence="19">
    <location>
        <begin position="1074"/>
        <end position="1152"/>
    </location>
</feature>
<dbReference type="PANTHER" id="PTHR45838">
    <property type="entry name" value="HISTONE-LYSINE-N-METHYLTRANSFERASE 2 KMT2 FAMILY MEMBER"/>
    <property type="match status" value="1"/>
</dbReference>
<feature type="region of interest" description="Disordered" evidence="18">
    <location>
        <begin position="982"/>
        <end position="1022"/>
    </location>
</feature>
<dbReference type="InterPro" id="IPR001214">
    <property type="entry name" value="SET_dom"/>
</dbReference>
<organism evidence="23">
    <name type="scientific">Polyandrocarpa misakiensis</name>
    <name type="common">Tunicate</name>
    <dbReference type="NCBI Taxonomy" id="7723"/>
    <lineage>
        <taxon>Eukaryota</taxon>
        <taxon>Metazoa</taxon>
        <taxon>Chordata</taxon>
        <taxon>Tunicata</taxon>
        <taxon>Ascidiacea</taxon>
        <taxon>Stolidobranchia</taxon>
        <taxon>Styelidae</taxon>
        <taxon>Polyandrocarpa</taxon>
    </lineage>
</organism>
<dbReference type="GO" id="GO:0008270">
    <property type="term" value="F:zinc ion binding"/>
    <property type="evidence" value="ECO:0007669"/>
    <property type="project" value="UniProtKB-KW"/>
</dbReference>
<feature type="compositionally biased region" description="Low complexity" evidence="18">
    <location>
        <begin position="3356"/>
        <end position="3367"/>
    </location>
</feature>
<dbReference type="InterPro" id="IPR003888">
    <property type="entry name" value="FYrich_N"/>
</dbReference>
<feature type="region of interest" description="Disordered" evidence="18">
    <location>
        <begin position="2665"/>
        <end position="2877"/>
    </location>
</feature>
<dbReference type="PROSITE" id="PS01300">
    <property type="entry name" value="RECR"/>
    <property type="match status" value="1"/>
</dbReference>
<feature type="compositionally biased region" description="Basic and acidic residues" evidence="18">
    <location>
        <begin position="2313"/>
        <end position="2331"/>
    </location>
</feature>
<dbReference type="Gene3D" id="1.20.920.10">
    <property type="entry name" value="Bromodomain-like"/>
    <property type="match status" value="1"/>
</dbReference>
<dbReference type="InterPro" id="IPR003616">
    <property type="entry name" value="Post-SET_dom"/>
</dbReference>
<feature type="compositionally biased region" description="Low complexity" evidence="18">
    <location>
        <begin position="1942"/>
        <end position="1953"/>
    </location>
</feature>
<feature type="region of interest" description="Disordered" evidence="18">
    <location>
        <begin position="1792"/>
        <end position="1821"/>
    </location>
</feature>
<feature type="region of interest" description="Disordered" evidence="18">
    <location>
        <begin position="3442"/>
        <end position="3470"/>
    </location>
</feature>
<dbReference type="InterPro" id="IPR019787">
    <property type="entry name" value="Znf_PHD-finger"/>
</dbReference>
<sequence>MANAAKGGFPARPRRKIEKRKSKNVNHRLLGHKWQNNLLLLEQVKKNLKGFNELFGDSEEDEEFRGFSSEECGLIAYKRVNGNRRSSSEIPDILCSPIDLTKKKVTTRLAHARNSLDALPSSQRTRRRKRTVIRRRYSKSEVRIIEDSDVYTEPLVRLQAIDARTISDIHSFTKYKNSNLDFHRLSKGMSSSSRVPKLHKTSPIKPATFIAPSSASHNIHHVTNVTPTCLKIKINPDDTGPGHPKVIAKALLARANKRTKKAKVGVLEEPMHTSTPIGTHTTKSKARSFVLPTKSSRSSRIIKANRKYVDNDTNSSQGGSSLAESSLANSYHEKISSREPIYESPSKGRPLLKEATFRVAALANINNKPQPTRTLKDKGMSTRMRARKLIKRARFKHPTSSSTLIVGNDFDEEADKKKNLIREATFKAPTQSKKSSAAGKADSLSDLGLSKQKWEEILQSDSVEINTRWTKQEIHNVLHGANTFSNSWASIARHYDYHKDHRDWHSVKLKITTLQTMGLLSANLKVKSSILLQLKHKYSANPNVTVFTARELRMRGMKKNVECFIGEKGRMVKGAAETEPQGAAERNLKDMSPNSRNNIHIQRYRKWLRSVTDPPNPKSVYLGLEKKAFHSMCMPTRARKPPWSVREIHNVLHGIHIFGVGEWAMIRKMYHFQIAHTNIEIRARYKTVTCKSLVVGANVDKNILPLLQPKLSAEGRKYFKVNAKDDVQMTKMNAKSKVSPSKTEAKVNGRKRHISDTDLTSPPRKQAFHLFGTAPVWDDSSSASGLQTLNSASDTEEDRACENLAPEKTVRRRTSSANAKSEHTKDESDTTTTTKSGPRIKHVCRRASLVTGKNIAVYGDSPDLHLSALPKEEREKIAAEMEKLRDSESSVSSDTEDETTEGKVRTTIRKKEKLVSKAARKKIEQQNKSRCQNCKNCKTPKCGYCEYCRTPSLSLYCLRKPPCLSPVNNSTSSSVLPKEIVKRPTRQTRESTPIIAETKRKSKSPSPDVPSHAAAAGVILSPDSRRRLQQEHHYRDQQIPSIVKMDDWKERYELEDLWKIGGVSIITSTTPSTRFLCFLCGSVGKTRPMRRISSNSESSTDSVDTYVHTPLFIFCASCCEPFHPFCLDDHDQQPAIAEAKKGTWICKRCRFCNVCGRPTDLLECKRCAKTYHSACLGPNYPTKPSKNRVWVCMRCVRCRSCGASKPGRRPGSEWTHDFQLCQRCGDLFDKGNFCPICRRCYRDEDYETRMVQCGTCKRWVHSRCESLTVEMYTLLSHLPDDVQYVCPDCDGRRAKVELELNSSDSTLTDDSGNDSLDGDKMRSLLCKLPSPSWKKILESEVQTGIENVMMALFHNKEAACILKKSAVQEETGRPVDLFAVRFAVHNKRYTSVSEFSSDVCYILDTVSGNETSTVQQDNCGRKKRKFDTGARGAFSKEMHSVFPWFDVNTGRVRDSSDVPEDLLPHATLPPHGDHNYAHWQERDIDISAVGPDTPMKNYCNTPTKSDTIGTVVWSLSPKKDLDDMRQCLFCGRYGDDQPTNAGRLVYCGQDEWVHVNCALWSAEVFERHDGSLQNVYSAVSRGRMMKCELCKLPGATVGCNTRDCPKNYHFACAKIAHCSFQDDKKVFCARHERHVDGELVLEDGFEIRRRVVVDNDDMRPNKRWQRGMNSKSMTILVGSAIIHQLGHLTTTSDGKDCLIPVHFRMTRMFWSTVHASRRVRYTITVTEQKSSHDGPSIVKDNNVKNQQAEHHGHHTIAHASDDEDIIRPPSSLSKSRYMNADNCKSRLIDRMNTHGPLIRRKSHELTGQESPRSRRLSGSSYTVVGSCNRTLPQTITPLPTVTPSVNLHRRLASILSTSDTAPGEASKNTEKSEPASAMQDKNKDLESIVVSHKNPFLNLKIGTAEAESKKEDLPIQCSTSSIVSAENPTAVNLNLGKLDQNSTTKTETPTSTSLQISATDSNPSCTDMQKLSDNTAIGCEQFNGLVFPTVVMSAKTGGPQLKTGSSGSVLQNISENFDSTPKELATSSENASILTVLDQSACDKATAALYMPSDLRDCVVSVSSPVTKPKEKGLLDKLLDKNTSPSKRLVTPPELEKMFTMVQNSKGRNTENLKSSNFDDSTPKNFSGGKINECNSVGLLRQAKEALDVETVPKSQEVLQNCGSSANLWWKKSEAQKKSGKNVKKGRKPSKTDGNCSKPKLVKDSDEFTLSDDDDNVEPVVRRINTRSSVRRISSESKPVCDTRKSADKHIADVQKKNAPDSQRNIAVRRTSSESKSVHDKSVDKHISDVEKKDVQDSQSNEAVHRTSGHSKSICDKSTDKHISGVEKKGAQDSQSSVADQSEKIAADRSSDTLFEIPTAEDKNDTENTDDIGPTDMVKITQNDGKSTHQAILTCIPESFDSNDTSEESQSDIPKGDGKKDTENTDDNDQTDMVKIIPNDEKSTHQAILTCIPESFDGNDTSEESEYDIPKGDGKKDTETTDDRGQTDLVNIILNDEKSTQPPTRTCVPECFDGNDMSEESQSDISEKHVVVRMRKFAKETSIGSTTVKVTNTKRHKPQHSKPPFRRFSHDDTVREETPVSVNLCNGTSHDKESDVSTPKSREVPPRSRSKSHDPGSKTNKNIPKEEKDMAHTDLPNRRYPRRNPFTCLRSFSGLSPSYAIQSYSSAEEKIDTKVSKKVKKKRNSNETAVKSKMEPLPEKEVKKPIRKDTPSVMRTRSKSRDSTETGTGCVSNVHKMSSESTQRKTGVQTRKSVPKMFQSECIVDDTKNISSGDEISSKSITSNKSTTGLCSSDNSDEINDSTDEDPASSKRSTSSAGTPAIPAREVVQAESSDVSDIDRTKDTTSPIGDMLKSSTEVQTSDTLEQISNDPPQNDSVAMKCADVKTPASAQISSSNLQFGNDQESPAQEKNLDHSQCDDPNKVSSDATEANLNTLNKEDNSIETRIRKEADSPTTNFASKNLNLVDGQIDVPSNVLPVSFSGGKFSNRTPSSKMEVNIHSCTAEQSGKELNAINQRNSGTEAFRNTSAENIANQSDISLPPIEIERGIIEDGKSVQQPMILEPDVICHPENKDQHFRSNNNQPVSPLVLNTTSPLPVNPINFNSVPDMESPLSPRDEPRLPDETDATASFLVTSDCPVLNVDEVQSLLEMPATTALSTPTVTLSTPISTPVMNQPVYYHQPQIQSSPVLQNHLMSYEYLPAATPILTYNSTGLVVPHTPTPVQQFTYAVQIPNATVLQAVAYTPGVMHQKIKPAQQIIVSPPPQKHMTYGYIRPTYEMVLQRPCGPVAPPTIVQRPTYITTPNQPRSQTHFTHPVATTVKKTTPKSAATPKLTVTSSPIVSLSKVQPPRKVMSHISPSSTPTTSAVTPTRTINDLQLSTEQAKKLEKMIEFYSNKNKLSPDEKLIVHAIIAQQIKNKSLPLPSLDEIQTRPLTTSDENVRPRILGGQKRRRPAAVLTEPPNKKQKNSELIERDINKQVSHTEKSYSLFIDDEIRSPLYNVYMNAIHAETTADDKLVKKWRDAVRALSKLYVHIDVPWHVRKGQRGKENRLPPPPQSMKRSHLVYEIKSDDGYYAKGTDLQVLVSSLLDSVQECRANAYVQTNSLCLSSIISPHTFLGVSHDAIRFLVEQLPGAKHCLKYRAKYYKHKEAPEEVVTHINPHGCARAEKYQGRSKPDMFSFLASKHRVPPSYDPSRTQNVDMQQNSTRRPTSMDLPMAMRFRHLKTSAREAVGVYRSAIHGRGLYCKRDIEAGEMVMEYTGEVIRCFLTDRREDMYEKKGIGCYMFRMDDMYVVDATMTGSGARFINHSCEPSCYSRIVTVDGKKHIIIFALRKILRGEELTYDYKFPIEAEDQKIMCNCGAKTCRKYMN</sequence>
<dbReference type="InterPro" id="IPR015967">
    <property type="entry name" value="Rcmb_RecR_Znf"/>
</dbReference>
<dbReference type="GO" id="GO:0032259">
    <property type="term" value="P:methylation"/>
    <property type="evidence" value="ECO:0007669"/>
    <property type="project" value="UniProtKB-KW"/>
</dbReference>
<dbReference type="PROSITE" id="PS50868">
    <property type="entry name" value="POST_SET"/>
    <property type="match status" value="1"/>
</dbReference>
<dbReference type="PROSITE" id="PS51542">
    <property type="entry name" value="FYRN"/>
    <property type="match status" value="1"/>
</dbReference>
<feature type="region of interest" description="Disordered" evidence="18">
    <location>
        <begin position="1940"/>
        <end position="1961"/>
    </location>
</feature>
<dbReference type="EC" id="2.1.1.364" evidence="15"/>
<evidence type="ECO:0000256" key="6">
    <source>
        <dbReference type="ARBA" id="ARBA00022737"/>
    </source>
</evidence>
<keyword evidence="5" id="KW-0479">Metal-binding</keyword>
<evidence type="ECO:0000256" key="14">
    <source>
        <dbReference type="ARBA" id="ARBA00023242"/>
    </source>
</evidence>
<keyword evidence="4" id="KW-0949">S-adenosyl-L-methionine</keyword>
<keyword evidence="14" id="KW-0539">Nucleus</keyword>
<dbReference type="GO" id="GO:0140945">
    <property type="term" value="F:histone H3K4 monomethyltransferase activity"/>
    <property type="evidence" value="ECO:0007669"/>
    <property type="project" value="UniProtKB-EC"/>
</dbReference>
<feature type="region of interest" description="Disordered" evidence="18">
    <location>
        <begin position="734"/>
        <end position="764"/>
    </location>
</feature>
<evidence type="ECO:0000259" key="19">
    <source>
        <dbReference type="PROSITE" id="PS50016"/>
    </source>
</evidence>
<dbReference type="SUPFAM" id="SSF46689">
    <property type="entry name" value="Homeodomain-like"/>
    <property type="match status" value="1"/>
</dbReference>
<dbReference type="SUPFAM" id="SSF82199">
    <property type="entry name" value="SET domain"/>
    <property type="match status" value="1"/>
</dbReference>
<evidence type="ECO:0000256" key="10">
    <source>
        <dbReference type="ARBA" id="ARBA00023015"/>
    </source>
</evidence>
<dbReference type="SUPFAM" id="SSF57903">
    <property type="entry name" value="FYVE/PHD zinc finger"/>
    <property type="match status" value="2"/>
</dbReference>
<feature type="region of interest" description="Disordered" evidence="18">
    <location>
        <begin position="1"/>
        <end position="22"/>
    </location>
</feature>
<evidence type="ECO:0000256" key="15">
    <source>
        <dbReference type="ARBA" id="ARBA00023620"/>
    </source>
</evidence>
<evidence type="ECO:0000256" key="16">
    <source>
        <dbReference type="ARBA" id="ARBA00049353"/>
    </source>
</evidence>
<feature type="compositionally biased region" description="Basic and acidic residues" evidence="18">
    <location>
        <begin position="2271"/>
        <end position="2296"/>
    </location>
</feature>
<dbReference type="GO" id="GO:0035097">
    <property type="term" value="C:histone methyltransferase complex"/>
    <property type="evidence" value="ECO:0007669"/>
    <property type="project" value="TreeGrafter"/>
</dbReference>
<dbReference type="FunFam" id="2.170.270.10:FF:000004">
    <property type="entry name" value="Histone-lysine N-methyltransferase"/>
    <property type="match status" value="1"/>
</dbReference>
<dbReference type="Gene3D" id="2.170.270.10">
    <property type="entry name" value="SET domain"/>
    <property type="match status" value="1"/>
</dbReference>
<feature type="region of interest" description="Disordered" evidence="18">
    <location>
        <begin position="576"/>
        <end position="595"/>
    </location>
</feature>
<evidence type="ECO:0000256" key="7">
    <source>
        <dbReference type="ARBA" id="ARBA00022771"/>
    </source>
</evidence>
<feature type="compositionally biased region" description="Basic and acidic residues" evidence="18">
    <location>
        <begin position="2589"/>
        <end position="2616"/>
    </location>
</feature>
<feature type="compositionally biased region" description="Polar residues" evidence="18">
    <location>
        <begin position="3692"/>
        <end position="3708"/>
    </location>
</feature>
<reference evidence="23" key="1">
    <citation type="submission" date="2019-01" db="EMBL/GenBank/DDBJ databases">
        <title>Histone H3K4 methylation dynamics involving the establishment of differentiation boundary of uni- and multipotent cells in budding tunicates.</title>
        <authorList>
            <person name="Kawamura K."/>
            <person name="Kishimoto K."/>
            <person name="Alie A."/>
            <person name="Tiozzo S."/>
        </authorList>
    </citation>
    <scope>NUCLEOTIDE SEQUENCE</scope>
</reference>
<feature type="region of interest" description="Disordered" evidence="18">
    <location>
        <begin position="1855"/>
        <end position="1881"/>
    </location>
</feature>
<dbReference type="Gene3D" id="3.30.160.360">
    <property type="match status" value="1"/>
</dbReference>
<evidence type="ECO:0000259" key="21">
    <source>
        <dbReference type="PROSITE" id="PS50868"/>
    </source>
</evidence>
<keyword evidence="8" id="KW-0862">Zinc</keyword>
<evidence type="ECO:0000256" key="8">
    <source>
        <dbReference type="ARBA" id="ARBA00022833"/>
    </source>
</evidence>
<evidence type="ECO:0000256" key="17">
    <source>
        <dbReference type="PROSITE-ProRule" id="PRU00146"/>
    </source>
</evidence>
<dbReference type="SMART" id="SM00717">
    <property type="entry name" value="SANT"/>
    <property type="match status" value="2"/>
</dbReference>
<feature type="compositionally biased region" description="Polar residues" evidence="18">
    <location>
        <begin position="2853"/>
        <end position="2876"/>
    </location>
</feature>
<evidence type="ECO:0000313" key="23">
    <source>
        <dbReference type="EMBL" id="BBI28563.1"/>
    </source>
</evidence>
<evidence type="ECO:0000259" key="22">
    <source>
        <dbReference type="PROSITE" id="PS51805"/>
    </source>
</evidence>
<protein>
    <recommendedName>
        <fullName evidence="15">[histone H3]-lysine(4) N-methyltransferase</fullName>
        <ecNumber evidence="15">2.1.1.364</ecNumber>
    </recommendedName>
</protein>
<dbReference type="InterPro" id="IPR036427">
    <property type="entry name" value="Bromodomain-like_sf"/>
</dbReference>
<dbReference type="PROSITE" id="PS51805">
    <property type="entry name" value="EPHD"/>
    <property type="match status" value="1"/>
</dbReference>
<feature type="compositionally biased region" description="Low complexity" evidence="18">
    <location>
        <begin position="314"/>
        <end position="327"/>
    </location>
</feature>
<dbReference type="SMART" id="SM00508">
    <property type="entry name" value="PostSET"/>
    <property type="match status" value="1"/>
</dbReference>
<feature type="domain" description="PHD-type" evidence="19">
    <location>
        <begin position="1149"/>
        <end position="1198"/>
    </location>
</feature>
<evidence type="ECO:0000256" key="18">
    <source>
        <dbReference type="SAM" id="MobiDB-lite"/>
    </source>
</evidence>
<keyword evidence="10" id="KW-0805">Transcription regulation</keyword>
<feature type="compositionally biased region" description="Basic residues" evidence="18">
    <location>
        <begin position="12"/>
        <end position="22"/>
    </location>
</feature>
<dbReference type="SMART" id="SM00542">
    <property type="entry name" value="FYRC"/>
    <property type="match status" value="1"/>
</dbReference>
<keyword evidence="3 23" id="KW-0808">Transferase</keyword>
<dbReference type="FunFam" id="3.30.40.10:FF:000002">
    <property type="entry name" value="Histone-lysine N-methyltransferase"/>
    <property type="match status" value="1"/>
</dbReference>
<feature type="compositionally biased region" description="Polar residues" evidence="18">
    <location>
        <begin position="2889"/>
        <end position="2908"/>
    </location>
</feature>
<proteinExistence type="evidence at transcript level"/>
<feature type="region of interest" description="Disordered" evidence="18">
    <location>
        <begin position="778"/>
        <end position="840"/>
    </location>
</feature>
<feature type="region of interest" description="Disordered" evidence="18">
    <location>
        <begin position="2229"/>
        <end position="2527"/>
    </location>
</feature>
<keyword evidence="6" id="KW-0677">Repeat</keyword>
<evidence type="ECO:0000256" key="3">
    <source>
        <dbReference type="ARBA" id="ARBA00022679"/>
    </source>
</evidence>
<dbReference type="Gene3D" id="3.30.40.10">
    <property type="entry name" value="Zinc/RING finger domain, C3HC4 (zinc finger)"/>
    <property type="match status" value="4"/>
</dbReference>
<keyword evidence="12" id="KW-0238">DNA-binding</keyword>
<feature type="compositionally biased region" description="Polar residues" evidence="18">
    <location>
        <begin position="2380"/>
        <end position="2391"/>
    </location>
</feature>
<dbReference type="Pfam" id="PF13771">
    <property type="entry name" value="zf-HC5HC2H"/>
    <property type="match status" value="1"/>
</dbReference>
<feature type="domain" description="Post-SET" evidence="21">
    <location>
        <begin position="3852"/>
        <end position="3868"/>
    </location>
</feature>
<feature type="region of interest" description="Disordered" evidence="18">
    <location>
        <begin position="882"/>
        <end position="905"/>
    </location>
</feature>
<feature type="region of interest" description="Disordered" evidence="18">
    <location>
        <begin position="272"/>
        <end position="327"/>
    </location>
</feature>
<feature type="compositionally biased region" description="Polar residues" evidence="18">
    <location>
        <begin position="2725"/>
        <end position="2752"/>
    </location>
</feature>
<evidence type="ECO:0000256" key="13">
    <source>
        <dbReference type="ARBA" id="ARBA00023163"/>
    </source>
</evidence>
<feature type="region of interest" description="Disordered" evidence="18">
    <location>
        <begin position="2106"/>
        <end position="2127"/>
    </location>
</feature>
<dbReference type="InterPro" id="IPR047219">
    <property type="entry name" value="KMT2A_2B_SET"/>
</dbReference>
<dbReference type="CDD" id="cd15506">
    <property type="entry name" value="PHD1_KMT2A_like"/>
    <property type="match status" value="1"/>
</dbReference>
<feature type="domain" description="SET" evidence="20">
    <location>
        <begin position="3728"/>
        <end position="3844"/>
    </location>
</feature>
<feature type="compositionally biased region" description="Basic and acidic residues" evidence="18">
    <location>
        <begin position="2690"/>
        <end position="2710"/>
    </location>
</feature>
<keyword evidence="7 17" id="KW-0863">Zinc-finger</keyword>
<evidence type="ECO:0000259" key="20">
    <source>
        <dbReference type="PROSITE" id="PS50280"/>
    </source>
</evidence>
<feature type="compositionally biased region" description="Basic and acidic residues" evidence="18">
    <location>
        <begin position="2568"/>
        <end position="2578"/>
    </location>
</feature>
<feature type="compositionally biased region" description="Basic residues" evidence="18">
    <location>
        <begin position="2178"/>
        <end position="2189"/>
    </location>
</feature>
<evidence type="ECO:0000256" key="1">
    <source>
        <dbReference type="ARBA" id="ARBA00004123"/>
    </source>
</evidence>
<feature type="region of interest" description="Disordered" evidence="18">
    <location>
        <begin position="1747"/>
        <end position="1777"/>
    </location>
</feature>
<evidence type="ECO:0000256" key="12">
    <source>
        <dbReference type="ARBA" id="ARBA00023125"/>
    </source>
</evidence>
<feature type="compositionally biased region" description="Polar residues" evidence="18">
    <location>
        <begin position="1805"/>
        <end position="1821"/>
    </location>
</feature>
<feature type="compositionally biased region" description="Low complexity" evidence="18">
    <location>
        <begin position="2778"/>
        <end position="2788"/>
    </location>
</feature>
<dbReference type="Pfam" id="PF05964">
    <property type="entry name" value="FYRN"/>
    <property type="match status" value="1"/>
</dbReference>
<feature type="compositionally biased region" description="Basic and acidic residues" evidence="18">
    <location>
        <begin position="2468"/>
        <end position="2486"/>
    </location>
</feature>
<dbReference type="CDD" id="cd15508">
    <property type="entry name" value="PHD3_KMT2A_like"/>
    <property type="match status" value="1"/>
</dbReference>
<dbReference type="EMBL" id="LC458517">
    <property type="protein sequence ID" value="BBI28563.1"/>
    <property type="molecule type" value="mRNA"/>
</dbReference>
<feature type="domain" description="PHD-type" evidence="22">
    <location>
        <begin position="1524"/>
        <end position="1632"/>
    </location>
</feature>
<feature type="region of interest" description="Disordered" evidence="18">
    <location>
        <begin position="3685"/>
        <end position="3709"/>
    </location>
</feature>
<feature type="compositionally biased region" description="Basic residues" evidence="18">
    <location>
        <begin position="2552"/>
        <end position="2567"/>
    </location>
</feature>
<feature type="region of interest" description="Disordered" evidence="18">
    <location>
        <begin position="2550"/>
        <end position="2643"/>
    </location>
</feature>
<dbReference type="PROSITE" id="PS51543">
    <property type="entry name" value="FYRC"/>
    <property type="match status" value="1"/>
</dbReference>
<dbReference type="GO" id="GO:0045893">
    <property type="term" value="P:positive regulation of DNA-templated transcription"/>
    <property type="evidence" value="ECO:0007669"/>
    <property type="project" value="TreeGrafter"/>
</dbReference>
<feature type="compositionally biased region" description="Polar residues" evidence="18">
    <location>
        <begin position="272"/>
        <end position="281"/>
    </location>
</feature>
<evidence type="ECO:0000256" key="11">
    <source>
        <dbReference type="ARBA" id="ARBA00023117"/>
    </source>
</evidence>
<dbReference type="InterPro" id="IPR009057">
    <property type="entry name" value="Homeodomain-like_sf"/>
</dbReference>
<feature type="compositionally biased region" description="Basic and acidic residues" evidence="18">
    <location>
        <begin position="2414"/>
        <end position="2423"/>
    </location>
</feature>
<dbReference type="GO" id="GO:0006310">
    <property type="term" value="P:DNA recombination"/>
    <property type="evidence" value="ECO:0007669"/>
    <property type="project" value="InterPro"/>
</dbReference>
<feature type="compositionally biased region" description="Basic and acidic residues" evidence="18">
    <location>
        <begin position="2233"/>
        <end position="2259"/>
    </location>
</feature>
<feature type="compositionally biased region" description="Polar residues" evidence="18">
    <location>
        <begin position="779"/>
        <end position="793"/>
    </location>
</feature>
<dbReference type="CDD" id="cd15664">
    <property type="entry name" value="ePHD_KMT2A_like"/>
    <property type="match status" value="1"/>
</dbReference>
<feature type="compositionally biased region" description="Basic and acidic residues" evidence="18">
    <location>
        <begin position="2910"/>
        <end position="2921"/>
    </location>
</feature>
<dbReference type="PROSITE" id="PS50016">
    <property type="entry name" value="ZF_PHD_2"/>
    <property type="match status" value="3"/>
</dbReference>
<dbReference type="InterPro" id="IPR001005">
    <property type="entry name" value="SANT/Myb"/>
</dbReference>
<dbReference type="PROSITE" id="PS50280">
    <property type="entry name" value="SET"/>
    <property type="match status" value="1"/>
</dbReference>
<evidence type="ECO:0000256" key="4">
    <source>
        <dbReference type="ARBA" id="ARBA00022691"/>
    </source>
</evidence>
<comment type="catalytic activity">
    <reaction evidence="16">
        <text>L-lysyl(4)-[histone H3] + S-adenosyl-L-methionine = N(6)-methyl-L-lysyl(4)-[histone H3] + S-adenosyl-L-homocysteine + H(+)</text>
        <dbReference type="Rhea" id="RHEA:60264"/>
        <dbReference type="Rhea" id="RHEA-COMP:15543"/>
        <dbReference type="Rhea" id="RHEA-COMP:15547"/>
        <dbReference type="ChEBI" id="CHEBI:15378"/>
        <dbReference type="ChEBI" id="CHEBI:29969"/>
        <dbReference type="ChEBI" id="CHEBI:57856"/>
        <dbReference type="ChEBI" id="CHEBI:59789"/>
        <dbReference type="ChEBI" id="CHEBI:61929"/>
        <dbReference type="EC" id="2.1.1.364"/>
    </reaction>
    <physiologicalReaction direction="left-to-right" evidence="16">
        <dbReference type="Rhea" id="RHEA:60265"/>
    </physiologicalReaction>
</comment>
<dbReference type="InterPro" id="IPR001965">
    <property type="entry name" value="Znf_PHD"/>
</dbReference>
<name>A0A3Q9Y3H5_POLMI</name>
<dbReference type="SMART" id="SM00317">
    <property type="entry name" value="SET"/>
    <property type="match status" value="1"/>
</dbReference>
<dbReference type="InterPro" id="IPR034732">
    <property type="entry name" value="EPHD"/>
</dbReference>
<dbReference type="InterPro" id="IPR011011">
    <property type="entry name" value="Znf_FYVE_PHD"/>
</dbReference>
<keyword evidence="11" id="KW-0103">Bromodomain</keyword>
<dbReference type="Pfam" id="PF05965">
    <property type="entry name" value="FYRC"/>
    <property type="match status" value="1"/>
</dbReference>
<feature type="compositionally biased region" description="Acidic residues" evidence="18">
    <location>
        <begin position="2795"/>
        <end position="2807"/>
    </location>
</feature>
<accession>A0A3Q9Y3H5</accession>
<feature type="region of interest" description="Disordered" evidence="18">
    <location>
        <begin position="2170"/>
        <end position="2214"/>
    </location>
</feature>
<gene>
    <name evidence="23" type="primary">KMT2A</name>
</gene>
<comment type="subcellular location">
    <subcellularLocation>
        <location evidence="1">Nucleus</location>
    </subcellularLocation>
</comment>
<dbReference type="SMART" id="SM00249">
    <property type="entry name" value="PHD"/>
    <property type="match status" value="4"/>
</dbReference>
<keyword evidence="9" id="KW-0156">Chromatin regulator</keyword>
<dbReference type="Pfam" id="PF00628">
    <property type="entry name" value="PHD"/>
    <property type="match status" value="2"/>
</dbReference>